<sequence>MSDDEENEGWQSDEEGILIYKEELDWLRRVAPDIIDIDFDSSDVPLPPVETDIGPYKAHFPNNFEAHLNKLSNSCNSLGYLLYYKALLAPESRIPIPQLGIRDPDTGEQLCEIVVMAPFANKDQPMDVETLSVALGDLAEEIRQEGERWLEIREKVWMEQLREFFRTRPTLVVEL</sequence>
<name>A0ACC0MQB5_RHOML</name>
<comment type="caution">
    <text evidence="1">The sequence shown here is derived from an EMBL/GenBank/DDBJ whole genome shotgun (WGS) entry which is preliminary data.</text>
</comment>
<dbReference type="Proteomes" id="UP001062846">
    <property type="component" value="Chromosome 8"/>
</dbReference>
<reference evidence="1" key="1">
    <citation type="submission" date="2022-02" db="EMBL/GenBank/DDBJ databases">
        <title>Plant Genome Project.</title>
        <authorList>
            <person name="Zhang R.-G."/>
        </authorList>
    </citation>
    <scope>NUCLEOTIDE SEQUENCE</scope>
    <source>
        <strain evidence="1">AT1</strain>
    </source>
</reference>
<organism evidence="1 2">
    <name type="scientific">Rhododendron molle</name>
    <name type="common">Chinese azalea</name>
    <name type="synonym">Azalea mollis</name>
    <dbReference type="NCBI Taxonomy" id="49168"/>
    <lineage>
        <taxon>Eukaryota</taxon>
        <taxon>Viridiplantae</taxon>
        <taxon>Streptophyta</taxon>
        <taxon>Embryophyta</taxon>
        <taxon>Tracheophyta</taxon>
        <taxon>Spermatophyta</taxon>
        <taxon>Magnoliopsida</taxon>
        <taxon>eudicotyledons</taxon>
        <taxon>Gunneridae</taxon>
        <taxon>Pentapetalae</taxon>
        <taxon>asterids</taxon>
        <taxon>Ericales</taxon>
        <taxon>Ericaceae</taxon>
        <taxon>Ericoideae</taxon>
        <taxon>Rhodoreae</taxon>
        <taxon>Rhododendron</taxon>
    </lineage>
</organism>
<dbReference type="EMBL" id="CM046395">
    <property type="protein sequence ID" value="KAI8542754.1"/>
    <property type="molecule type" value="Genomic_DNA"/>
</dbReference>
<evidence type="ECO:0000313" key="1">
    <source>
        <dbReference type="EMBL" id="KAI8542754.1"/>
    </source>
</evidence>
<accession>A0ACC0MQB5</accession>
<keyword evidence="2" id="KW-1185">Reference proteome</keyword>
<protein>
    <submittedName>
        <fullName evidence="1">Uncharacterized protein</fullName>
    </submittedName>
</protein>
<gene>
    <name evidence="1" type="ORF">RHMOL_Rhmol08G0164100</name>
</gene>
<proteinExistence type="predicted"/>
<evidence type="ECO:0000313" key="2">
    <source>
        <dbReference type="Proteomes" id="UP001062846"/>
    </source>
</evidence>